<dbReference type="CDD" id="cd07040">
    <property type="entry name" value="HP"/>
    <property type="match status" value="1"/>
</dbReference>
<name>A0A2T3HRN7_9SPHI</name>
<dbReference type="Pfam" id="PF00300">
    <property type="entry name" value="His_Phos_1"/>
    <property type="match status" value="1"/>
</dbReference>
<dbReference type="AlphaFoldDB" id="A0A2T3HRN7"/>
<gene>
    <name evidence="2" type="ORF">C7T94_02960</name>
</gene>
<accession>A0A2T3HRN7</accession>
<keyword evidence="3" id="KW-1185">Reference proteome</keyword>
<evidence type="ECO:0008006" key="4">
    <source>
        <dbReference type="Google" id="ProtNLM"/>
    </source>
</evidence>
<evidence type="ECO:0000256" key="1">
    <source>
        <dbReference type="SAM" id="SignalP"/>
    </source>
</evidence>
<dbReference type="Proteomes" id="UP000240912">
    <property type="component" value="Unassembled WGS sequence"/>
</dbReference>
<proteinExistence type="predicted"/>
<evidence type="ECO:0000313" key="3">
    <source>
        <dbReference type="Proteomes" id="UP000240912"/>
    </source>
</evidence>
<feature type="chain" id="PRO_5015653645" description="Histidine phosphatase family protein" evidence="1">
    <location>
        <begin position="20"/>
        <end position="167"/>
    </location>
</feature>
<dbReference type="SUPFAM" id="SSF53254">
    <property type="entry name" value="Phosphoglycerate mutase-like"/>
    <property type="match status" value="1"/>
</dbReference>
<dbReference type="RefSeq" id="WP_107213494.1">
    <property type="nucleotide sequence ID" value="NZ_KZ686268.1"/>
</dbReference>
<dbReference type="SMART" id="SM00855">
    <property type="entry name" value="PGAM"/>
    <property type="match status" value="1"/>
</dbReference>
<evidence type="ECO:0000313" key="2">
    <source>
        <dbReference type="EMBL" id="PST85089.1"/>
    </source>
</evidence>
<dbReference type="InterPro" id="IPR029033">
    <property type="entry name" value="His_PPase_superfam"/>
</dbReference>
<dbReference type="Gene3D" id="3.40.50.1240">
    <property type="entry name" value="Phosphoglycerate mutase-like"/>
    <property type="match status" value="1"/>
</dbReference>
<sequence length="167" mass="18577">MRTIYLFFCCLFLAAALHAQTVWVVRHAEKSTAVKTADPELSETGKLRAAALTAYFKDHKIDEVYSTAYIRTRETVSGVAEASHKPVLAYDSPATLAGRVWSGSSRKKVLIAGHSNTVPDILRALGASFDQKELHDEDYDYIFKIVRKGKKLRLTSSHYGALHRAGH</sequence>
<keyword evidence="1" id="KW-0732">Signal</keyword>
<dbReference type="InterPro" id="IPR013078">
    <property type="entry name" value="His_Pase_superF_clade-1"/>
</dbReference>
<dbReference type="EMBL" id="PYLS01000001">
    <property type="protein sequence ID" value="PST85089.1"/>
    <property type="molecule type" value="Genomic_DNA"/>
</dbReference>
<feature type="signal peptide" evidence="1">
    <location>
        <begin position="1"/>
        <end position="19"/>
    </location>
</feature>
<protein>
    <recommendedName>
        <fullName evidence="4">Histidine phosphatase family protein</fullName>
    </recommendedName>
</protein>
<dbReference type="OrthoDB" id="3296006at2"/>
<reference evidence="2 3" key="1">
    <citation type="submission" date="2018-03" db="EMBL/GenBank/DDBJ databases">
        <authorList>
            <person name="Keele B.F."/>
        </authorList>
    </citation>
    <scope>NUCLEOTIDE SEQUENCE [LARGE SCALE GENOMIC DNA]</scope>
    <source>
        <strain evidence="2 3">YL28-9</strain>
    </source>
</reference>
<organism evidence="2 3">
    <name type="scientific">Pedobacter yulinensis</name>
    <dbReference type="NCBI Taxonomy" id="2126353"/>
    <lineage>
        <taxon>Bacteria</taxon>
        <taxon>Pseudomonadati</taxon>
        <taxon>Bacteroidota</taxon>
        <taxon>Sphingobacteriia</taxon>
        <taxon>Sphingobacteriales</taxon>
        <taxon>Sphingobacteriaceae</taxon>
        <taxon>Pedobacter</taxon>
    </lineage>
</organism>
<comment type="caution">
    <text evidence="2">The sequence shown here is derived from an EMBL/GenBank/DDBJ whole genome shotgun (WGS) entry which is preliminary data.</text>
</comment>